<dbReference type="RefSeq" id="WP_061253259.1">
    <property type="nucleotide sequence ID" value="NZ_JBFALK010000001.1"/>
</dbReference>
<keyword evidence="3" id="KW-1185">Reference proteome</keyword>
<sequence>MDHSSHGLLHSGSQTAVSERMRELLARAAQDHVYEQRTQGAVFDEIRQRLEGMEWLLRELRERGLGGLCGMIEAVGDQIDALAAKPPSWAESLARHVEAVSDQVDAVGERVDRLQASMDAAAGRFTRLEGHLTDLGARMADMAATLGTVSTRLGTIDGHLSRHDDRFDVVEGRIDGRFTTLDERLISTETRLTGRVEAVRRHVEEAGRRPGDGAASDVDGRDGERRVGRDVQR</sequence>
<evidence type="ECO:0000256" key="1">
    <source>
        <dbReference type="SAM" id="MobiDB-lite"/>
    </source>
</evidence>
<dbReference type="SUPFAM" id="SSF57997">
    <property type="entry name" value="Tropomyosin"/>
    <property type="match status" value="1"/>
</dbReference>
<dbReference type="Gene3D" id="1.20.5.340">
    <property type="match status" value="1"/>
</dbReference>
<dbReference type="EMBL" id="JBFALK010000001">
    <property type="protein sequence ID" value="MEV0967174.1"/>
    <property type="molecule type" value="Genomic_DNA"/>
</dbReference>
<reference evidence="2 3" key="1">
    <citation type="submission" date="2024-06" db="EMBL/GenBank/DDBJ databases">
        <title>The Natural Products Discovery Center: Release of the First 8490 Sequenced Strains for Exploring Actinobacteria Biosynthetic Diversity.</title>
        <authorList>
            <person name="Kalkreuter E."/>
            <person name="Kautsar S.A."/>
            <person name="Yang D."/>
            <person name="Bader C.D."/>
            <person name="Teijaro C.N."/>
            <person name="Fluegel L."/>
            <person name="Davis C.M."/>
            <person name="Simpson J.R."/>
            <person name="Lauterbach L."/>
            <person name="Steele A.D."/>
            <person name="Gui C."/>
            <person name="Meng S."/>
            <person name="Li G."/>
            <person name="Viehrig K."/>
            <person name="Ye F."/>
            <person name="Su P."/>
            <person name="Kiefer A.F."/>
            <person name="Nichols A."/>
            <person name="Cepeda A.J."/>
            <person name="Yan W."/>
            <person name="Fan B."/>
            <person name="Jiang Y."/>
            <person name="Adhikari A."/>
            <person name="Zheng C.-J."/>
            <person name="Schuster L."/>
            <person name="Cowan T.M."/>
            <person name="Smanski M.J."/>
            <person name="Chevrette M.G."/>
            <person name="De Carvalho L.P.S."/>
            <person name="Shen B."/>
        </authorList>
    </citation>
    <scope>NUCLEOTIDE SEQUENCE [LARGE SCALE GENOMIC DNA]</scope>
    <source>
        <strain evidence="2 3">NPDC050100</strain>
    </source>
</reference>
<evidence type="ECO:0000313" key="3">
    <source>
        <dbReference type="Proteomes" id="UP001551675"/>
    </source>
</evidence>
<proteinExistence type="predicted"/>
<gene>
    <name evidence="2" type="ORF">AB0I59_00965</name>
</gene>
<feature type="region of interest" description="Disordered" evidence="1">
    <location>
        <begin position="203"/>
        <end position="233"/>
    </location>
</feature>
<dbReference type="Proteomes" id="UP001551675">
    <property type="component" value="Unassembled WGS sequence"/>
</dbReference>
<comment type="caution">
    <text evidence="2">The sequence shown here is derived from an EMBL/GenBank/DDBJ whole genome shotgun (WGS) entry which is preliminary data.</text>
</comment>
<protein>
    <recommendedName>
        <fullName evidence="4">Chromosome partition protein Smc</fullName>
    </recommendedName>
</protein>
<evidence type="ECO:0008006" key="4">
    <source>
        <dbReference type="Google" id="ProtNLM"/>
    </source>
</evidence>
<name>A0ABV3G6C1_MICGL</name>
<evidence type="ECO:0000313" key="2">
    <source>
        <dbReference type="EMBL" id="MEV0967174.1"/>
    </source>
</evidence>
<organism evidence="2 3">
    <name type="scientific">Microtetraspora glauca</name>
    <dbReference type="NCBI Taxonomy" id="1996"/>
    <lineage>
        <taxon>Bacteria</taxon>
        <taxon>Bacillati</taxon>
        <taxon>Actinomycetota</taxon>
        <taxon>Actinomycetes</taxon>
        <taxon>Streptosporangiales</taxon>
        <taxon>Streptosporangiaceae</taxon>
        <taxon>Microtetraspora</taxon>
    </lineage>
</organism>
<accession>A0ABV3G6C1</accession>
<feature type="compositionally biased region" description="Basic and acidic residues" evidence="1">
    <location>
        <begin position="218"/>
        <end position="233"/>
    </location>
</feature>